<dbReference type="PANTHER" id="PTHR39087">
    <property type="entry name" value="UPF0104 MEMBRANE PROTEIN MJ1595"/>
    <property type="match status" value="1"/>
</dbReference>
<keyword evidence="4 6" id="KW-1133">Transmembrane helix</keyword>
<comment type="caution">
    <text evidence="7">The sequence shown here is derived from an EMBL/GenBank/DDBJ whole genome shotgun (WGS) entry which is preliminary data.</text>
</comment>
<evidence type="ECO:0000256" key="5">
    <source>
        <dbReference type="ARBA" id="ARBA00023136"/>
    </source>
</evidence>
<dbReference type="Pfam" id="PF03706">
    <property type="entry name" value="LPG_synthase_TM"/>
    <property type="match status" value="1"/>
</dbReference>
<evidence type="ECO:0000256" key="2">
    <source>
        <dbReference type="ARBA" id="ARBA00022475"/>
    </source>
</evidence>
<accession>A0A841JM03</accession>
<dbReference type="InterPro" id="IPR022791">
    <property type="entry name" value="L-PG_synthase/AglD"/>
</dbReference>
<keyword evidence="5 6" id="KW-0472">Membrane</keyword>
<dbReference type="PANTHER" id="PTHR39087:SF2">
    <property type="entry name" value="UPF0104 MEMBRANE PROTEIN MJ1595"/>
    <property type="match status" value="1"/>
</dbReference>
<name>A0A841JM03_9BACT</name>
<evidence type="ECO:0000256" key="4">
    <source>
        <dbReference type="ARBA" id="ARBA00022989"/>
    </source>
</evidence>
<reference evidence="7 8" key="1">
    <citation type="submission" date="2020-08" db="EMBL/GenBank/DDBJ databases">
        <title>Genomic Encyclopedia of Type Strains, Phase IV (KMG-IV): sequencing the most valuable type-strain genomes for metagenomic binning, comparative biology and taxonomic classification.</title>
        <authorList>
            <person name="Goeker M."/>
        </authorList>
    </citation>
    <scope>NUCLEOTIDE SEQUENCE [LARGE SCALE GENOMIC DNA]</scope>
    <source>
        <strain evidence="7 8">DSM 103733</strain>
    </source>
</reference>
<dbReference type="Proteomes" id="UP000538666">
    <property type="component" value="Unassembled WGS sequence"/>
</dbReference>
<comment type="subcellular location">
    <subcellularLocation>
        <location evidence="1">Cell membrane</location>
        <topology evidence="1">Multi-pass membrane protein</topology>
    </subcellularLocation>
</comment>
<dbReference type="GO" id="GO:0005886">
    <property type="term" value="C:plasma membrane"/>
    <property type="evidence" value="ECO:0007669"/>
    <property type="project" value="UniProtKB-SubCell"/>
</dbReference>
<sequence>MKKNQLILGLLLFAVLVGLAVYAQHRHPFDFHAFGQQFKLADWRQIAFGLGCIYAAYIFRSVRWALLLRHSKKVPLLSLLGTQVIGFTAVALTGRVADLVRPYLVSKKTGLPISSQFAVYIVERLFDAGSMALIFSSVILLAPPGALPHPEVFRKFGYWLLAGAVGGALFLVAIRIAGEVVASLMERTFGLISKGLGRSIGEKVRSFRTGLDTLRSPVDFLIALGVSLAMWGLITTAYVETARAFVASPQLASLTLAQGMVLMVSSGAASAIQLPILGWFTQIYAVAATLGKLFNVTQESATACAATLLLVTFLGIIPLGLIWARIEHVSFKKVSEESGHAAGQEPASEEAVS</sequence>
<keyword evidence="2" id="KW-1003">Cell membrane</keyword>
<evidence type="ECO:0000313" key="7">
    <source>
        <dbReference type="EMBL" id="MBB6142150.1"/>
    </source>
</evidence>
<dbReference type="EMBL" id="JACHEK010000001">
    <property type="protein sequence ID" value="MBB6142150.1"/>
    <property type="molecule type" value="Genomic_DNA"/>
</dbReference>
<feature type="transmembrane region" description="Helical" evidence="6">
    <location>
        <begin position="156"/>
        <end position="177"/>
    </location>
</feature>
<evidence type="ECO:0008006" key="9">
    <source>
        <dbReference type="Google" id="ProtNLM"/>
    </source>
</evidence>
<dbReference type="AlphaFoldDB" id="A0A841JM03"/>
<feature type="transmembrane region" description="Helical" evidence="6">
    <location>
        <begin position="117"/>
        <end position="144"/>
    </location>
</feature>
<protein>
    <recommendedName>
        <fullName evidence="9">Flippase-like domain-containing protein</fullName>
    </recommendedName>
</protein>
<organism evidence="7 8">
    <name type="scientific">Silvibacterium bohemicum</name>
    <dbReference type="NCBI Taxonomy" id="1577686"/>
    <lineage>
        <taxon>Bacteria</taxon>
        <taxon>Pseudomonadati</taxon>
        <taxon>Acidobacteriota</taxon>
        <taxon>Terriglobia</taxon>
        <taxon>Terriglobales</taxon>
        <taxon>Acidobacteriaceae</taxon>
        <taxon>Silvibacterium</taxon>
    </lineage>
</organism>
<feature type="transmembrane region" description="Helical" evidence="6">
    <location>
        <begin position="74"/>
        <end position="97"/>
    </location>
</feature>
<dbReference type="RefSeq" id="WP_050057420.1">
    <property type="nucleotide sequence ID" value="NZ_JACHEK010000001.1"/>
</dbReference>
<proteinExistence type="predicted"/>
<feature type="transmembrane region" description="Helical" evidence="6">
    <location>
        <begin position="220"/>
        <end position="239"/>
    </location>
</feature>
<feature type="transmembrane region" description="Helical" evidence="6">
    <location>
        <begin position="43"/>
        <end position="62"/>
    </location>
</feature>
<keyword evidence="3 6" id="KW-0812">Transmembrane</keyword>
<gene>
    <name evidence="7" type="ORF">HNQ77_000088</name>
</gene>
<evidence type="ECO:0000256" key="1">
    <source>
        <dbReference type="ARBA" id="ARBA00004651"/>
    </source>
</evidence>
<feature type="transmembrane region" description="Helical" evidence="6">
    <location>
        <begin position="260"/>
        <end position="280"/>
    </location>
</feature>
<feature type="transmembrane region" description="Helical" evidence="6">
    <location>
        <begin position="300"/>
        <end position="324"/>
    </location>
</feature>
<keyword evidence="8" id="KW-1185">Reference proteome</keyword>
<evidence type="ECO:0000256" key="6">
    <source>
        <dbReference type="SAM" id="Phobius"/>
    </source>
</evidence>
<evidence type="ECO:0000256" key="3">
    <source>
        <dbReference type="ARBA" id="ARBA00022692"/>
    </source>
</evidence>
<evidence type="ECO:0000313" key="8">
    <source>
        <dbReference type="Proteomes" id="UP000538666"/>
    </source>
</evidence>